<dbReference type="PANTHER" id="PTHR31672:SF13">
    <property type="entry name" value="F-BOX PROTEIN CPR30-LIKE"/>
    <property type="match status" value="1"/>
</dbReference>
<comment type="caution">
    <text evidence="2">The sequence shown here is derived from an EMBL/GenBank/DDBJ whole genome shotgun (WGS) entry which is preliminary data.</text>
</comment>
<dbReference type="InterPro" id="IPR036047">
    <property type="entry name" value="F-box-like_dom_sf"/>
</dbReference>
<dbReference type="EMBL" id="PDCK01000039">
    <property type="protein sequence ID" value="PRQ55816.1"/>
    <property type="molecule type" value="Genomic_DNA"/>
</dbReference>
<dbReference type="PANTHER" id="PTHR31672">
    <property type="entry name" value="BNACNNG10540D PROTEIN"/>
    <property type="match status" value="1"/>
</dbReference>
<dbReference type="Pfam" id="PF00646">
    <property type="entry name" value="F-box"/>
    <property type="match status" value="1"/>
</dbReference>
<dbReference type="Pfam" id="PF07734">
    <property type="entry name" value="FBA_1"/>
    <property type="match status" value="1"/>
</dbReference>
<reference evidence="2 3" key="1">
    <citation type="journal article" date="2018" name="Nat. Genet.">
        <title>The Rosa genome provides new insights in the design of modern roses.</title>
        <authorList>
            <person name="Bendahmane M."/>
        </authorList>
    </citation>
    <scope>NUCLEOTIDE SEQUENCE [LARGE SCALE GENOMIC DNA]</scope>
    <source>
        <strain evidence="3">cv. Old Blush</strain>
    </source>
</reference>
<feature type="domain" description="F-box" evidence="1">
    <location>
        <begin position="18"/>
        <end position="57"/>
    </location>
</feature>
<protein>
    <submittedName>
        <fullName evidence="2">Putative F-box domain-containing protein</fullName>
    </submittedName>
</protein>
<organism evidence="2 3">
    <name type="scientific">Rosa chinensis</name>
    <name type="common">China rose</name>
    <dbReference type="NCBI Taxonomy" id="74649"/>
    <lineage>
        <taxon>Eukaryota</taxon>
        <taxon>Viridiplantae</taxon>
        <taxon>Streptophyta</taxon>
        <taxon>Embryophyta</taxon>
        <taxon>Tracheophyta</taxon>
        <taxon>Spermatophyta</taxon>
        <taxon>Magnoliopsida</taxon>
        <taxon>eudicotyledons</taxon>
        <taxon>Gunneridae</taxon>
        <taxon>Pentapetalae</taxon>
        <taxon>rosids</taxon>
        <taxon>fabids</taxon>
        <taxon>Rosales</taxon>
        <taxon>Rosaceae</taxon>
        <taxon>Rosoideae</taxon>
        <taxon>Rosoideae incertae sedis</taxon>
        <taxon>Rosa</taxon>
    </lineage>
</organism>
<dbReference type="Proteomes" id="UP000238479">
    <property type="component" value="Chromosome 1"/>
</dbReference>
<dbReference type="NCBIfam" id="TIGR01640">
    <property type="entry name" value="F_box_assoc_1"/>
    <property type="match status" value="1"/>
</dbReference>
<keyword evidence="3" id="KW-1185">Reference proteome</keyword>
<dbReference type="AlphaFoldDB" id="A0A2P6SAX5"/>
<dbReference type="InterPro" id="IPR001810">
    <property type="entry name" value="F-box_dom"/>
</dbReference>
<dbReference type="CDD" id="cd22157">
    <property type="entry name" value="F-box_AtFBW1-like"/>
    <property type="match status" value="1"/>
</dbReference>
<evidence type="ECO:0000313" key="2">
    <source>
        <dbReference type="EMBL" id="PRQ55816.1"/>
    </source>
</evidence>
<dbReference type="STRING" id="74649.A0A2P6SAX5"/>
<proteinExistence type="predicted"/>
<dbReference type="OMA" id="HWIVRDE"/>
<evidence type="ECO:0000259" key="1">
    <source>
        <dbReference type="SMART" id="SM00256"/>
    </source>
</evidence>
<dbReference type="Gene3D" id="1.20.1280.50">
    <property type="match status" value="1"/>
</dbReference>
<dbReference type="InterPro" id="IPR017451">
    <property type="entry name" value="F-box-assoc_interact_dom"/>
</dbReference>
<dbReference type="SUPFAM" id="SSF81383">
    <property type="entry name" value="F-box domain"/>
    <property type="match status" value="1"/>
</dbReference>
<dbReference type="OrthoDB" id="591557at2759"/>
<gene>
    <name evidence="2" type="ORF">RchiOBHm_Chr1g0328801</name>
</gene>
<dbReference type="InterPro" id="IPR050796">
    <property type="entry name" value="SCF_F-box_component"/>
</dbReference>
<evidence type="ECO:0000313" key="3">
    <source>
        <dbReference type="Proteomes" id="UP000238479"/>
    </source>
</evidence>
<dbReference type="Gramene" id="PRQ55816">
    <property type="protein sequence ID" value="PRQ55816"/>
    <property type="gene ID" value="RchiOBHm_Chr1g0328801"/>
</dbReference>
<sequence length="410" mass="46590">MADDGGVHKRALTSVADLDGVLDEILARLRVKSLMRFRCVCKSWRALISQSRFVTKHFNYASKGFTENTSRLLISMSHLQSRDCEASKDLSLDCEALKDDGDAHLAIGKLEFPVMFPNSSRRNIVGSCNGLICVEIDQKDMVVWNPCTGQSNLLPKPTDHCIPQFSGFGYDSTNDDYKVVRGYNHRVRGSEETMVQVFSLKSGSWRTHEGLGYFFLAGPACLLNGALHWQGTIVDDFHPRDSRIISFDLAEEKFREMLPLPSLVGFRCDFLPGDCLGVYEYSILHDEISRFRIWMMKEYGVKESWTEVASFDLPKDHKFSLVTPLCILENGEGLIASRYDFQSLVFYSFKEQTFRNVFRTHNRWKFDGLIYRETLVSPVTSGIADISKINTICGELICEHHDAQGNQQNV</sequence>
<dbReference type="InterPro" id="IPR006527">
    <property type="entry name" value="F-box-assoc_dom_typ1"/>
</dbReference>
<name>A0A2P6SAX5_ROSCH</name>
<dbReference type="SMART" id="SM00256">
    <property type="entry name" value="FBOX"/>
    <property type="match status" value="1"/>
</dbReference>
<accession>A0A2P6SAX5</accession>